<gene>
    <name evidence="1" type="ORF">ACOLOM_LOCUS8678</name>
</gene>
<proteinExistence type="predicted"/>
<keyword evidence="2" id="KW-1185">Reference proteome</keyword>
<reference evidence="1" key="1">
    <citation type="submission" date="2021-06" db="EMBL/GenBank/DDBJ databases">
        <authorList>
            <person name="Kallberg Y."/>
            <person name="Tangrot J."/>
            <person name="Rosling A."/>
        </authorList>
    </citation>
    <scope>NUCLEOTIDE SEQUENCE</scope>
    <source>
        <strain evidence="1">CL356</strain>
    </source>
</reference>
<comment type="caution">
    <text evidence="1">The sequence shown here is derived from an EMBL/GenBank/DDBJ whole genome shotgun (WGS) entry which is preliminary data.</text>
</comment>
<evidence type="ECO:0000313" key="2">
    <source>
        <dbReference type="Proteomes" id="UP000789525"/>
    </source>
</evidence>
<accession>A0ACA9NKP7</accession>
<sequence>ALEGGKTINVTASEIKWADWTRVARNYQLKIGLKDTWKKETFEGFTHADQDSLGDLIKQHFDVNMDVKEISWRGWNWGSTDVRGTDLVFLVGNKPAFEIPLPTVANSNIAGKTEVSLEFIQPDSNANKTGKNAPDELMELRLYIPGTQQKDDDDENGEEISAAQMFHETIKEKADIGQVSGESIVIFHEVLVSTPRGRYDIHMFPNFLRLHGKTYDYKVPYNTIARLFLLPRADEQNISLVINLDPPIRQGQTRYPFLVLVFNRDDNMTAELNIDERQDTANQTTPFFATYPDELAALLRTPGVKLAVVDVRDDDYEGGHIRGCIHSPSATFLDGGVERLREQLKETPMVVFHCALSQVRGPKAARIYAETIDEIRRKGGDAPVSQDIYVLRGGFGEFQALYKNEKDLVEEYDAAFWDY</sequence>
<dbReference type="Proteomes" id="UP000789525">
    <property type="component" value="Unassembled WGS sequence"/>
</dbReference>
<name>A0ACA9NKP7_9GLOM</name>
<feature type="non-terminal residue" evidence="1">
    <location>
        <position position="1"/>
    </location>
</feature>
<organism evidence="1 2">
    <name type="scientific">Acaulospora colombiana</name>
    <dbReference type="NCBI Taxonomy" id="27376"/>
    <lineage>
        <taxon>Eukaryota</taxon>
        <taxon>Fungi</taxon>
        <taxon>Fungi incertae sedis</taxon>
        <taxon>Mucoromycota</taxon>
        <taxon>Glomeromycotina</taxon>
        <taxon>Glomeromycetes</taxon>
        <taxon>Diversisporales</taxon>
        <taxon>Acaulosporaceae</taxon>
        <taxon>Acaulospora</taxon>
    </lineage>
</organism>
<dbReference type="EMBL" id="CAJVPT010023112">
    <property type="protein sequence ID" value="CAG8663610.1"/>
    <property type="molecule type" value="Genomic_DNA"/>
</dbReference>
<evidence type="ECO:0000313" key="1">
    <source>
        <dbReference type="EMBL" id="CAG8663610.1"/>
    </source>
</evidence>
<protein>
    <submittedName>
        <fullName evidence="1">4722_t:CDS:1</fullName>
    </submittedName>
</protein>